<dbReference type="RefSeq" id="WP_062008894.1">
    <property type="nucleotide sequence ID" value="NZ_CP012677.1"/>
</dbReference>
<dbReference type="AlphaFoldDB" id="A0A0M4RE81"/>
<dbReference type="EMBL" id="CP012677">
    <property type="protein sequence ID" value="ALE93743.1"/>
    <property type="molecule type" value="Genomic_DNA"/>
</dbReference>
<dbReference type="Proteomes" id="UP000062833">
    <property type="component" value="Chromosome"/>
</dbReference>
<protein>
    <recommendedName>
        <fullName evidence="4">Alkaline shock response membrane anchor protein AmaP</fullName>
    </recommendedName>
</protein>
<proteinExistence type="predicted"/>
<gene>
    <name evidence="2" type="ORF">AOC05_17735</name>
</gene>
<evidence type="ECO:0008006" key="4">
    <source>
        <dbReference type="Google" id="ProtNLM"/>
    </source>
</evidence>
<name>A0A0M4RE81_9MICC</name>
<feature type="transmembrane region" description="Helical" evidence="1">
    <location>
        <begin position="67"/>
        <end position="88"/>
    </location>
</feature>
<keyword evidence="1" id="KW-0812">Transmembrane</keyword>
<sequence length="200" mass="21011">MNGTRRGLNRALLALVGLLLIAAGPLAVLAGSSQEFAQAWTRTGTDFWARVQEQLAAAKIPGQETSWWTVAVMGVLVVSAILLVCWIVSQGGGRTNQLARDDGDAGTTTVETAVASQAIKAALAGNKQVLSASVQSWQVKGGSGLKISLQARKGASPRELAEVLDELVNGLDALLGKEIPVLIRIKAGTRSRFARTERVA</sequence>
<evidence type="ECO:0000313" key="3">
    <source>
        <dbReference type="Proteomes" id="UP000062833"/>
    </source>
</evidence>
<organism evidence="2 3">
    <name type="scientific">Arthrobacter alpinus</name>
    <dbReference type="NCBI Taxonomy" id="656366"/>
    <lineage>
        <taxon>Bacteria</taxon>
        <taxon>Bacillati</taxon>
        <taxon>Actinomycetota</taxon>
        <taxon>Actinomycetes</taxon>
        <taxon>Micrococcales</taxon>
        <taxon>Micrococcaceae</taxon>
        <taxon>Arthrobacter</taxon>
    </lineage>
</organism>
<dbReference type="PATRIC" id="fig|656366.3.peg.3813"/>
<dbReference type="KEGG" id="aaq:AOC05_17735"/>
<evidence type="ECO:0000256" key="1">
    <source>
        <dbReference type="SAM" id="Phobius"/>
    </source>
</evidence>
<keyword evidence="3" id="KW-1185">Reference proteome</keyword>
<accession>A0A0M4RE81</accession>
<keyword evidence="1" id="KW-0472">Membrane</keyword>
<dbReference type="OrthoDB" id="5123397at2"/>
<evidence type="ECO:0000313" key="2">
    <source>
        <dbReference type="EMBL" id="ALE93743.1"/>
    </source>
</evidence>
<keyword evidence="1" id="KW-1133">Transmembrane helix</keyword>
<reference evidence="3" key="1">
    <citation type="submission" date="2015-09" db="EMBL/GenBank/DDBJ databases">
        <title>Complete genome of Arthrobacter alpinus strain R3.8.</title>
        <authorList>
            <person name="See-Too W.S."/>
            <person name="Chan K.G."/>
        </authorList>
    </citation>
    <scope>NUCLEOTIDE SEQUENCE [LARGE SCALE GENOMIC DNA]</scope>
    <source>
        <strain evidence="3">R3.8</strain>
    </source>
</reference>